<feature type="domain" description="CENP-V/GFA" evidence="4">
    <location>
        <begin position="12"/>
        <end position="129"/>
    </location>
</feature>
<comment type="caution">
    <text evidence="5">The sequence shown here is derived from an EMBL/GenBank/DDBJ whole genome shotgun (WGS) entry which is preliminary data.</text>
</comment>
<evidence type="ECO:0000256" key="1">
    <source>
        <dbReference type="ARBA" id="ARBA00005495"/>
    </source>
</evidence>
<evidence type="ECO:0000259" key="4">
    <source>
        <dbReference type="PROSITE" id="PS51891"/>
    </source>
</evidence>
<evidence type="ECO:0000313" key="6">
    <source>
        <dbReference type="Proteomes" id="UP001273166"/>
    </source>
</evidence>
<dbReference type="EMBL" id="JAUDZG010000003">
    <property type="protein sequence ID" value="KAK3306551.1"/>
    <property type="molecule type" value="Genomic_DNA"/>
</dbReference>
<comment type="similarity">
    <text evidence="1">Belongs to the Gfa family.</text>
</comment>
<evidence type="ECO:0000256" key="3">
    <source>
        <dbReference type="ARBA" id="ARBA00022833"/>
    </source>
</evidence>
<dbReference type="GeneID" id="87887810"/>
<dbReference type="PANTHER" id="PTHR28620">
    <property type="entry name" value="CENTROMERE PROTEIN V"/>
    <property type="match status" value="1"/>
</dbReference>
<dbReference type="Proteomes" id="UP001273166">
    <property type="component" value="Unassembled WGS sequence"/>
</dbReference>
<dbReference type="Pfam" id="PF04828">
    <property type="entry name" value="GFA"/>
    <property type="match status" value="2"/>
</dbReference>
<reference evidence="5" key="1">
    <citation type="journal article" date="2023" name="Mol. Phylogenet. Evol.">
        <title>Genome-scale phylogeny and comparative genomics of the fungal order Sordariales.</title>
        <authorList>
            <person name="Hensen N."/>
            <person name="Bonometti L."/>
            <person name="Westerberg I."/>
            <person name="Brannstrom I.O."/>
            <person name="Guillou S."/>
            <person name="Cros-Aarteil S."/>
            <person name="Calhoun S."/>
            <person name="Haridas S."/>
            <person name="Kuo A."/>
            <person name="Mondo S."/>
            <person name="Pangilinan J."/>
            <person name="Riley R."/>
            <person name="LaButti K."/>
            <person name="Andreopoulos B."/>
            <person name="Lipzen A."/>
            <person name="Chen C."/>
            <person name="Yan M."/>
            <person name="Daum C."/>
            <person name="Ng V."/>
            <person name="Clum A."/>
            <person name="Steindorff A."/>
            <person name="Ohm R.A."/>
            <person name="Martin F."/>
            <person name="Silar P."/>
            <person name="Natvig D.O."/>
            <person name="Lalanne C."/>
            <person name="Gautier V."/>
            <person name="Ament-Velasquez S.L."/>
            <person name="Kruys A."/>
            <person name="Hutchinson M.I."/>
            <person name="Powell A.J."/>
            <person name="Barry K."/>
            <person name="Miller A.N."/>
            <person name="Grigoriev I.V."/>
            <person name="Debuchy R."/>
            <person name="Gladieux P."/>
            <person name="Hiltunen Thoren M."/>
            <person name="Johannesson H."/>
        </authorList>
    </citation>
    <scope>NUCLEOTIDE SEQUENCE</scope>
    <source>
        <strain evidence="5">CBS 333.67</strain>
    </source>
</reference>
<dbReference type="PANTHER" id="PTHR28620:SF1">
    <property type="entry name" value="CENP-V_GFA DOMAIN-CONTAINING PROTEIN"/>
    <property type="match status" value="1"/>
</dbReference>
<dbReference type="RefSeq" id="XP_062722331.1">
    <property type="nucleotide sequence ID" value="XM_062868981.1"/>
</dbReference>
<dbReference type="SUPFAM" id="SSF51316">
    <property type="entry name" value="Mss4-like"/>
    <property type="match status" value="2"/>
</dbReference>
<organism evidence="5 6">
    <name type="scientific">Chaetomium strumarium</name>
    <dbReference type="NCBI Taxonomy" id="1170767"/>
    <lineage>
        <taxon>Eukaryota</taxon>
        <taxon>Fungi</taxon>
        <taxon>Dikarya</taxon>
        <taxon>Ascomycota</taxon>
        <taxon>Pezizomycotina</taxon>
        <taxon>Sordariomycetes</taxon>
        <taxon>Sordariomycetidae</taxon>
        <taxon>Sordariales</taxon>
        <taxon>Chaetomiaceae</taxon>
        <taxon>Chaetomium</taxon>
    </lineage>
</organism>
<keyword evidence="6" id="KW-1185">Reference proteome</keyword>
<dbReference type="GO" id="GO:0016846">
    <property type="term" value="F:carbon-sulfur lyase activity"/>
    <property type="evidence" value="ECO:0007669"/>
    <property type="project" value="InterPro"/>
</dbReference>
<dbReference type="Gene3D" id="2.170.150.70">
    <property type="match status" value="2"/>
</dbReference>
<feature type="domain" description="CENP-V/GFA" evidence="4">
    <location>
        <begin position="149"/>
        <end position="285"/>
    </location>
</feature>
<evidence type="ECO:0000313" key="5">
    <source>
        <dbReference type="EMBL" id="KAK3306551.1"/>
    </source>
</evidence>
<sequence>MPETEESPTRTYRGNCHCGAFVFEFEAAEIKAAGECNCSICSKRGYLFMEPQKPLTIVKDEGKLVHYTFGSGKIDHQFCGSCGIGVIGTSDLFPAGVGINVRAIQDLDIWGLEVTSYDGNLKKFGPPYEPPKYLGPEPNPPGFENGKTYYGSCHCKAVTAAVRVNGSLEDGSYKELIVECNCSICQRGAYVWIYPALNQVAIQGQENLSYYTLGNRVWRKSFCKTCGVHIGADLNPDLTAEEIAALPEPVRNFRTAYSDKRPLNLRILNGFDVKCVKPVRTDGWSRPPLYVNP</sequence>
<proteinExistence type="inferred from homology"/>
<keyword evidence="2" id="KW-0479">Metal-binding</keyword>
<evidence type="ECO:0000256" key="2">
    <source>
        <dbReference type="ARBA" id="ARBA00022723"/>
    </source>
</evidence>
<accession>A0AAJ0GUR8</accession>
<dbReference type="GO" id="GO:0046872">
    <property type="term" value="F:metal ion binding"/>
    <property type="evidence" value="ECO:0007669"/>
    <property type="project" value="UniProtKB-KW"/>
</dbReference>
<keyword evidence="3" id="KW-0862">Zinc</keyword>
<name>A0AAJ0GUR8_9PEZI</name>
<dbReference type="AlphaFoldDB" id="A0AAJ0GUR8"/>
<dbReference type="InterPro" id="IPR052355">
    <property type="entry name" value="CENP-V-like"/>
</dbReference>
<dbReference type="PROSITE" id="PS51891">
    <property type="entry name" value="CENP_V_GFA"/>
    <property type="match status" value="2"/>
</dbReference>
<gene>
    <name evidence="5" type="ORF">B0T15DRAFT_527533</name>
</gene>
<reference evidence="5" key="2">
    <citation type="submission" date="2023-06" db="EMBL/GenBank/DDBJ databases">
        <authorList>
            <consortium name="Lawrence Berkeley National Laboratory"/>
            <person name="Mondo S.J."/>
            <person name="Hensen N."/>
            <person name="Bonometti L."/>
            <person name="Westerberg I."/>
            <person name="Brannstrom I.O."/>
            <person name="Guillou S."/>
            <person name="Cros-Aarteil S."/>
            <person name="Calhoun S."/>
            <person name="Haridas S."/>
            <person name="Kuo A."/>
            <person name="Pangilinan J."/>
            <person name="Riley R."/>
            <person name="Labutti K."/>
            <person name="Andreopoulos B."/>
            <person name="Lipzen A."/>
            <person name="Chen C."/>
            <person name="Yanf M."/>
            <person name="Daum C."/>
            <person name="Ng V."/>
            <person name="Clum A."/>
            <person name="Steindorff A."/>
            <person name="Ohm R."/>
            <person name="Martin F."/>
            <person name="Silar P."/>
            <person name="Natvig D."/>
            <person name="Lalanne C."/>
            <person name="Gautier V."/>
            <person name="Ament-Velasquez S.L."/>
            <person name="Kruys A."/>
            <person name="Hutchinson M.I."/>
            <person name="Powell A.J."/>
            <person name="Barry K."/>
            <person name="Miller A.N."/>
            <person name="Grigoriev I.V."/>
            <person name="Debuchy R."/>
            <person name="Gladieux P."/>
            <person name="Thoren M.H."/>
            <person name="Johannesson H."/>
        </authorList>
    </citation>
    <scope>NUCLEOTIDE SEQUENCE</scope>
    <source>
        <strain evidence="5">CBS 333.67</strain>
    </source>
</reference>
<dbReference type="InterPro" id="IPR006913">
    <property type="entry name" value="CENP-V/GFA"/>
</dbReference>
<protein>
    <submittedName>
        <fullName evidence="5">Mss4-like protein</fullName>
    </submittedName>
</protein>
<dbReference type="InterPro" id="IPR011057">
    <property type="entry name" value="Mss4-like_sf"/>
</dbReference>